<reference evidence="1" key="2">
    <citation type="submission" date="2021-01" db="EMBL/GenBank/DDBJ databases">
        <authorList>
            <person name="Schikora-Tamarit M.A."/>
        </authorList>
    </citation>
    <scope>NUCLEOTIDE SEQUENCE</scope>
    <source>
        <strain evidence="1">CBS6075</strain>
    </source>
</reference>
<evidence type="ECO:0000313" key="2">
    <source>
        <dbReference type="Proteomes" id="UP000769157"/>
    </source>
</evidence>
<dbReference type="Proteomes" id="UP000769157">
    <property type="component" value="Unassembled WGS sequence"/>
</dbReference>
<dbReference type="RefSeq" id="XP_046058641.1">
    <property type="nucleotide sequence ID" value="XM_046207656.1"/>
</dbReference>
<dbReference type="EMBL" id="JAEUBE010000439">
    <property type="protein sequence ID" value="KAH3661528.1"/>
    <property type="molecule type" value="Genomic_DNA"/>
</dbReference>
<dbReference type="GeneID" id="70238340"/>
<sequence length="143" mass="15910">MNLSAVPNSIPFSASDVLPVLTLTSKLTLKTRFEAPNSPSWIRLVNASGSMATPVFDEPTSGRYKVEPRSNCGGTCAIESNSPKIAFPILSQLYWSFRLRISEILEWTVDSFVFTGISSLTFKSLKKWSRLMLSQARKMSENV</sequence>
<dbReference type="AlphaFoldDB" id="A0A9P8NX62"/>
<comment type="caution">
    <text evidence="1">The sequence shown here is derived from an EMBL/GenBank/DDBJ whole genome shotgun (WGS) entry which is preliminary data.</text>
</comment>
<organism evidence="1 2">
    <name type="scientific">Ogataea philodendri</name>
    <dbReference type="NCBI Taxonomy" id="1378263"/>
    <lineage>
        <taxon>Eukaryota</taxon>
        <taxon>Fungi</taxon>
        <taxon>Dikarya</taxon>
        <taxon>Ascomycota</taxon>
        <taxon>Saccharomycotina</taxon>
        <taxon>Pichiomycetes</taxon>
        <taxon>Pichiales</taxon>
        <taxon>Pichiaceae</taxon>
        <taxon>Ogataea</taxon>
    </lineage>
</organism>
<protein>
    <submittedName>
        <fullName evidence="1">Uncharacterized protein</fullName>
    </submittedName>
</protein>
<accession>A0A9P8NX62</accession>
<keyword evidence="2" id="KW-1185">Reference proteome</keyword>
<name>A0A9P8NX62_9ASCO</name>
<reference evidence="1" key="1">
    <citation type="journal article" date="2021" name="Open Biol.">
        <title>Shared evolutionary footprints suggest mitochondrial oxidative damage underlies multiple complex I losses in fungi.</title>
        <authorList>
            <person name="Schikora-Tamarit M.A."/>
            <person name="Marcet-Houben M."/>
            <person name="Nosek J."/>
            <person name="Gabaldon T."/>
        </authorList>
    </citation>
    <scope>NUCLEOTIDE SEQUENCE</scope>
    <source>
        <strain evidence="1">CBS6075</strain>
    </source>
</reference>
<gene>
    <name evidence="1" type="ORF">OGAPHI_006376</name>
</gene>
<evidence type="ECO:0000313" key="1">
    <source>
        <dbReference type="EMBL" id="KAH3661528.1"/>
    </source>
</evidence>
<proteinExistence type="predicted"/>